<evidence type="ECO:0000313" key="9">
    <source>
        <dbReference type="EMBL" id="MDR6551624.1"/>
    </source>
</evidence>
<keyword evidence="9" id="KW-0762">Sugar transport</keyword>
<dbReference type="PANTHER" id="PTHR43744:SF8">
    <property type="entry name" value="SN-GLYCEROL-3-PHOSPHATE TRANSPORT SYSTEM PERMEASE PROTEIN UGPE"/>
    <property type="match status" value="1"/>
</dbReference>
<accession>A0ABU1NVX2</accession>
<comment type="subcellular location">
    <subcellularLocation>
        <location evidence="1 7">Cell membrane</location>
        <topology evidence="1 7">Multi-pass membrane protein</topology>
    </subcellularLocation>
</comment>
<reference evidence="9 10" key="1">
    <citation type="submission" date="2023-07" db="EMBL/GenBank/DDBJ databases">
        <title>Sorghum-associated microbial communities from plants grown in Nebraska, USA.</title>
        <authorList>
            <person name="Schachtman D."/>
        </authorList>
    </citation>
    <scope>NUCLEOTIDE SEQUENCE [LARGE SCALE GENOMIC DNA]</scope>
    <source>
        <strain evidence="9 10">CC258</strain>
    </source>
</reference>
<proteinExistence type="inferred from homology"/>
<keyword evidence="4 7" id="KW-0812">Transmembrane</keyword>
<feature type="transmembrane region" description="Helical" evidence="7">
    <location>
        <begin position="161"/>
        <end position="179"/>
    </location>
</feature>
<evidence type="ECO:0000256" key="6">
    <source>
        <dbReference type="ARBA" id="ARBA00023136"/>
    </source>
</evidence>
<keyword evidence="6 7" id="KW-0472">Membrane</keyword>
<dbReference type="Proteomes" id="UP001267290">
    <property type="component" value="Unassembled WGS sequence"/>
</dbReference>
<feature type="domain" description="ABC transmembrane type-1" evidence="8">
    <location>
        <begin position="90"/>
        <end position="280"/>
    </location>
</feature>
<dbReference type="PROSITE" id="PS50928">
    <property type="entry name" value="ABC_TM1"/>
    <property type="match status" value="1"/>
</dbReference>
<dbReference type="SUPFAM" id="SSF161098">
    <property type="entry name" value="MetI-like"/>
    <property type="match status" value="1"/>
</dbReference>
<keyword evidence="2 7" id="KW-0813">Transport</keyword>
<dbReference type="InterPro" id="IPR000515">
    <property type="entry name" value="MetI-like"/>
</dbReference>
<dbReference type="RefSeq" id="WP_310499197.1">
    <property type="nucleotide sequence ID" value="NZ_JAVDSB010000004.1"/>
</dbReference>
<name>A0ABU1NVX2_9BACL</name>
<dbReference type="PANTHER" id="PTHR43744">
    <property type="entry name" value="ABC TRANSPORTER PERMEASE PROTEIN MG189-RELATED-RELATED"/>
    <property type="match status" value="1"/>
</dbReference>
<evidence type="ECO:0000256" key="1">
    <source>
        <dbReference type="ARBA" id="ARBA00004651"/>
    </source>
</evidence>
<dbReference type="Gene3D" id="1.10.3720.10">
    <property type="entry name" value="MetI-like"/>
    <property type="match status" value="1"/>
</dbReference>
<gene>
    <name evidence="9" type="ORF">J2736_002813</name>
</gene>
<dbReference type="Pfam" id="PF00528">
    <property type="entry name" value="BPD_transp_1"/>
    <property type="match status" value="1"/>
</dbReference>
<feature type="transmembrane region" description="Helical" evidence="7">
    <location>
        <begin position="127"/>
        <end position="149"/>
    </location>
</feature>
<keyword evidence="3" id="KW-1003">Cell membrane</keyword>
<evidence type="ECO:0000259" key="8">
    <source>
        <dbReference type="PROSITE" id="PS50928"/>
    </source>
</evidence>
<evidence type="ECO:0000256" key="4">
    <source>
        <dbReference type="ARBA" id="ARBA00022692"/>
    </source>
</evidence>
<evidence type="ECO:0000256" key="5">
    <source>
        <dbReference type="ARBA" id="ARBA00022989"/>
    </source>
</evidence>
<evidence type="ECO:0000313" key="10">
    <source>
        <dbReference type="Proteomes" id="UP001267290"/>
    </source>
</evidence>
<comment type="similarity">
    <text evidence="7">Belongs to the binding-protein-dependent transport system permease family.</text>
</comment>
<feature type="transmembrane region" description="Helical" evidence="7">
    <location>
        <begin position="89"/>
        <end position="115"/>
    </location>
</feature>
<comment type="caution">
    <text evidence="9">The sequence shown here is derived from an EMBL/GenBank/DDBJ whole genome shotgun (WGS) entry which is preliminary data.</text>
</comment>
<feature type="transmembrane region" description="Helical" evidence="7">
    <location>
        <begin position="200"/>
        <end position="225"/>
    </location>
</feature>
<dbReference type="CDD" id="cd06261">
    <property type="entry name" value="TM_PBP2"/>
    <property type="match status" value="1"/>
</dbReference>
<feature type="transmembrane region" description="Helical" evidence="7">
    <location>
        <begin position="259"/>
        <end position="280"/>
    </location>
</feature>
<evidence type="ECO:0000256" key="2">
    <source>
        <dbReference type="ARBA" id="ARBA00022448"/>
    </source>
</evidence>
<keyword evidence="5 7" id="KW-1133">Transmembrane helix</keyword>
<protein>
    <submittedName>
        <fullName evidence="9">Multiple sugar transport system permease protein</fullName>
    </submittedName>
</protein>
<dbReference type="EMBL" id="JAVDSB010000004">
    <property type="protein sequence ID" value="MDR6551624.1"/>
    <property type="molecule type" value="Genomic_DNA"/>
</dbReference>
<feature type="transmembrane region" description="Helical" evidence="7">
    <location>
        <begin position="26"/>
        <end position="48"/>
    </location>
</feature>
<dbReference type="InterPro" id="IPR035906">
    <property type="entry name" value="MetI-like_sf"/>
</dbReference>
<evidence type="ECO:0000256" key="7">
    <source>
        <dbReference type="RuleBase" id="RU363032"/>
    </source>
</evidence>
<organism evidence="9 10">
    <name type="scientific">Paenibacillus qinlingensis</name>
    <dbReference type="NCBI Taxonomy" id="1837343"/>
    <lineage>
        <taxon>Bacteria</taxon>
        <taxon>Bacillati</taxon>
        <taxon>Bacillota</taxon>
        <taxon>Bacilli</taxon>
        <taxon>Bacillales</taxon>
        <taxon>Paenibacillaceae</taxon>
        <taxon>Paenibacillus</taxon>
    </lineage>
</organism>
<sequence>MFSQTRLAAPKMKSDSMMKGLQSDHVSVLSTYLILGLGAVVMMIPFLWMVLSSFKEIDQIFTGSFLSLPKEWHWDNYIKAWKSAPFGRFFLNSFVMSIGTVVGQIITSSLAAYAFSWIEFRGKKVMFIAIVATTIIPFEATMIPSYLVIKELGWMNSYAGLVIPSICSVFGIFLLRQFFLTIPKDFMEAARMDGCSHLRILVQIILPLSGTVLATLSLFAFLGAWNSYLWPLLITNSADMRTVQIGLRYMVDKELGTQWPQLMAASTFIILPVMVVFMMAQKYFIRGVMHSGVK</sequence>
<keyword evidence="10" id="KW-1185">Reference proteome</keyword>
<evidence type="ECO:0000256" key="3">
    <source>
        <dbReference type="ARBA" id="ARBA00022475"/>
    </source>
</evidence>